<evidence type="ECO:0000313" key="5">
    <source>
        <dbReference type="EMBL" id="CCO66703.1"/>
    </source>
</evidence>
<feature type="region of interest" description="Disordered" evidence="3">
    <location>
        <begin position="73"/>
        <end position="92"/>
    </location>
</feature>
<proteinExistence type="inferred from homology"/>
<dbReference type="Pfam" id="PF06244">
    <property type="entry name" value="Ccdc124"/>
    <property type="match status" value="1"/>
</dbReference>
<sequence length="225" mass="25501">MGGTANIRREAKASREQEQLAKTKAQEHKANEDAKFIGFENPTLKREKKREEDAKREDEIALRKAENRRIAKMEEEEMNKIGQKKSSSSKKLTKFEIEQNKAMDAKARLKAKFAAKREAESYVNVDEIENTNKARFDAENKEAVKGGGGGTIDRAVKELTGLDIAKKTQPVSMKAAYKAFEERELPGMKEERPGLKKSQYDELLSKMWKKDPTNPVNVNALKNGK</sequence>
<organism evidence="5 6">
    <name type="scientific">Bathycoccus prasinos</name>
    <dbReference type="NCBI Taxonomy" id="41875"/>
    <lineage>
        <taxon>Eukaryota</taxon>
        <taxon>Viridiplantae</taxon>
        <taxon>Chlorophyta</taxon>
        <taxon>Mamiellophyceae</taxon>
        <taxon>Mamiellales</taxon>
        <taxon>Bathycoccaceae</taxon>
        <taxon>Bathycoccus</taxon>
    </lineage>
</organism>
<feature type="region of interest" description="Disordered" evidence="3">
    <location>
        <begin position="1"/>
        <end position="58"/>
    </location>
</feature>
<feature type="compositionally biased region" description="Basic and acidic residues" evidence="3">
    <location>
        <begin position="43"/>
        <end position="58"/>
    </location>
</feature>
<keyword evidence="6" id="KW-1185">Reference proteome</keyword>
<dbReference type="Proteomes" id="UP000198341">
    <property type="component" value="Chromosome 9"/>
</dbReference>
<dbReference type="AlphaFoldDB" id="K8F303"/>
<accession>K8F303</accession>
<evidence type="ECO:0000259" key="4">
    <source>
        <dbReference type="Pfam" id="PF06244"/>
    </source>
</evidence>
<dbReference type="GO" id="GO:0003713">
    <property type="term" value="F:transcription coactivator activity"/>
    <property type="evidence" value="ECO:0007669"/>
    <property type="project" value="TreeGrafter"/>
</dbReference>
<dbReference type="GO" id="GO:0005634">
    <property type="term" value="C:nucleus"/>
    <property type="evidence" value="ECO:0007669"/>
    <property type="project" value="TreeGrafter"/>
</dbReference>
<comment type="similarity">
    <text evidence="1">Belongs to the CCDC124 family.</text>
</comment>
<dbReference type="eggNOG" id="KOG3223">
    <property type="taxonomic scope" value="Eukaryota"/>
</dbReference>
<evidence type="ECO:0000313" key="6">
    <source>
        <dbReference type="Proteomes" id="UP000198341"/>
    </source>
</evidence>
<feature type="domain" description="Coiled-coil" evidence="4">
    <location>
        <begin position="148"/>
        <end position="217"/>
    </location>
</feature>
<evidence type="ECO:0000256" key="2">
    <source>
        <dbReference type="ARBA" id="ARBA00023054"/>
    </source>
</evidence>
<dbReference type="PANTHER" id="PTHR21680">
    <property type="entry name" value="COILED-COIL DOMAIN-CONTAINING PROTEIN 124"/>
    <property type="match status" value="1"/>
</dbReference>
<dbReference type="EMBL" id="FO082270">
    <property type="protein sequence ID" value="CCO66703.1"/>
    <property type="molecule type" value="Genomic_DNA"/>
</dbReference>
<dbReference type="GeneID" id="19013916"/>
<dbReference type="InterPro" id="IPR054414">
    <property type="entry name" value="Ccdc124/Oxs1_C"/>
</dbReference>
<keyword evidence="2" id="KW-0175">Coiled coil</keyword>
<evidence type="ECO:0000256" key="3">
    <source>
        <dbReference type="SAM" id="MobiDB-lite"/>
    </source>
</evidence>
<dbReference type="OrthoDB" id="76412at2759"/>
<feature type="compositionally biased region" description="Basic and acidic residues" evidence="3">
    <location>
        <begin position="7"/>
        <end position="35"/>
    </location>
</feature>
<name>K8F303_9CHLO</name>
<dbReference type="GO" id="GO:0006366">
    <property type="term" value="P:transcription by RNA polymerase II"/>
    <property type="evidence" value="ECO:0007669"/>
    <property type="project" value="TreeGrafter"/>
</dbReference>
<evidence type="ECO:0000256" key="1">
    <source>
        <dbReference type="ARBA" id="ARBA00008296"/>
    </source>
</evidence>
<dbReference type="PANTHER" id="PTHR21680:SF0">
    <property type="entry name" value="COILED-COIL DOMAIN-CONTAINING PROTEIN 124"/>
    <property type="match status" value="1"/>
</dbReference>
<dbReference type="STRING" id="41875.K8F303"/>
<reference evidence="5 6" key="1">
    <citation type="submission" date="2011-10" db="EMBL/GenBank/DDBJ databases">
        <authorList>
            <person name="Genoscope - CEA"/>
        </authorList>
    </citation>
    <scope>NUCLEOTIDE SEQUENCE [LARGE SCALE GENOMIC DNA]</scope>
    <source>
        <strain evidence="5 6">RCC 1105</strain>
    </source>
</reference>
<dbReference type="KEGG" id="bpg:Bathy09g04090"/>
<protein>
    <recommendedName>
        <fullName evidence="4">Coiled-coil domain-containing protein</fullName>
    </recommendedName>
</protein>
<dbReference type="InterPro" id="IPR010422">
    <property type="entry name" value="Ccdc124/Oxs1"/>
</dbReference>
<gene>
    <name evidence="5" type="ORF">Bathy09g04090</name>
</gene>
<dbReference type="RefSeq" id="XP_007511143.1">
    <property type="nucleotide sequence ID" value="XM_007511081.1"/>
</dbReference>